<dbReference type="Gene3D" id="1.10.238.10">
    <property type="entry name" value="EF-hand"/>
    <property type="match status" value="2"/>
</dbReference>
<dbReference type="GO" id="GO:0016197">
    <property type="term" value="P:endosomal transport"/>
    <property type="evidence" value="ECO:0007669"/>
    <property type="project" value="TreeGrafter"/>
</dbReference>
<dbReference type="InterPro" id="IPR002048">
    <property type="entry name" value="EF_hand_dom"/>
</dbReference>
<dbReference type="InterPro" id="IPR018247">
    <property type="entry name" value="EF_Hand_1_Ca_BS"/>
</dbReference>
<gene>
    <name evidence="6" type="ORF">AALO_G00121440</name>
</gene>
<dbReference type="InterPro" id="IPR011992">
    <property type="entry name" value="EF-hand-dom_pair"/>
</dbReference>
<evidence type="ECO:0000259" key="5">
    <source>
        <dbReference type="PROSITE" id="PS50222"/>
    </source>
</evidence>
<dbReference type="InterPro" id="IPR000261">
    <property type="entry name" value="EH_dom"/>
</dbReference>
<dbReference type="SUPFAM" id="SSF47473">
    <property type="entry name" value="EF-hand"/>
    <property type="match status" value="2"/>
</dbReference>
<evidence type="ECO:0000313" key="6">
    <source>
        <dbReference type="EMBL" id="KAG5275537.1"/>
    </source>
</evidence>
<feature type="region of interest" description="Disordered" evidence="3">
    <location>
        <begin position="210"/>
        <end position="264"/>
    </location>
</feature>
<dbReference type="AlphaFoldDB" id="A0AAV6GNK5"/>
<feature type="domain" description="EH" evidence="4">
    <location>
        <begin position="124"/>
        <end position="212"/>
    </location>
</feature>
<dbReference type="GO" id="GO:0005509">
    <property type="term" value="F:calcium ion binding"/>
    <property type="evidence" value="ECO:0007669"/>
    <property type="project" value="InterPro"/>
</dbReference>
<dbReference type="Proteomes" id="UP000823561">
    <property type="component" value="Chromosome 9"/>
</dbReference>
<feature type="compositionally biased region" description="Polar residues" evidence="3">
    <location>
        <begin position="239"/>
        <end position="252"/>
    </location>
</feature>
<dbReference type="EMBL" id="JADWDJ010000009">
    <property type="protein sequence ID" value="KAG5275537.1"/>
    <property type="molecule type" value="Genomic_DNA"/>
</dbReference>
<evidence type="ECO:0000256" key="3">
    <source>
        <dbReference type="SAM" id="MobiDB-lite"/>
    </source>
</evidence>
<dbReference type="SMART" id="SM00027">
    <property type="entry name" value="EH"/>
    <property type="match status" value="2"/>
</dbReference>
<evidence type="ECO:0000313" key="7">
    <source>
        <dbReference type="Proteomes" id="UP000823561"/>
    </source>
</evidence>
<comment type="caution">
    <text evidence="6">The sequence shown here is derived from an EMBL/GenBank/DDBJ whole genome shotgun (WGS) entry which is preliminary data.</text>
</comment>
<dbReference type="PROSITE" id="PS00018">
    <property type="entry name" value="EF_HAND_1"/>
    <property type="match status" value="1"/>
</dbReference>
<feature type="compositionally biased region" description="Pro residues" evidence="3">
    <location>
        <begin position="218"/>
        <end position="229"/>
    </location>
</feature>
<protein>
    <recommendedName>
        <fullName evidence="8">Epidermal growth factor receptor substrate 15</fullName>
    </recommendedName>
</protein>
<organism evidence="6 7">
    <name type="scientific">Alosa alosa</name>
    <name type="common">allis shad</name>
    <dbReference type="NCBI Taxonomy" id="278164"/>
    <lineage>
        <taxon>Eukaryota</taxon>
        <taxon>Metazoa</taxon>
        <taxon>Chordata</taxon>
        <taxon>Craniata</taxon>
        <taxon>Vertebrata</taxon>
        <taxon>Euteleostomi</taxon>
        <taxon>Actinopterygii</taxon>
        <taxon>Neopterygii</taxon>
        <taxon>Teleostei</taxon>
        <taxon>Clupei</taxon>
        <taxon>Clupeiformes</taxon>
        <taxon>Clupeoidei</taxon>
        <taxon>Clupeidae</taxon>
        <taxon>Alosa</taxon>
    </lineage>
</organism>
<evidence type="ECO:0000256" key="2">
    <source>
        <dbReference type="ARBA" id="ARBA00022837"/>
    </source>
</evidence>
<keyword evidence="7" id="KW-1185">Reference proteome</keyword>
<evidence type="ECO:0000259" key="4">
    <source>
        <dbReference type="PROSITE" id="PS50031"/>
    </source>
</evidence>
<dbReference type="PROSITE" id="PS50222">
    <property type="entry name" value="EF_HAND_2"/>
    <property type="match status" value="1"/>
</dbReference>
<keyword evidence="2" id="KW-0106">Calcium</keyword>
<dbReference type="Pfam" id="PF12763">
    <property type="entry name" value="EH"/>
    <property type="match status" value="1"/>
</dbReference>
<dbReference type="CDD" id="cd00052">
    <property type="entry name" value="EH"/>
    <property type="match status" value="1"/>
</dbReference>
<name>A0AAV6GNK5_9TELE</name>
<proteinExistence type="predicted"/>
<keyword evidence="1" id="KW-0479">Metal-binding</keyword>
<evidence type="ECO:0008006" key="8">
    <source>
        <dbReference type="Google" id="ProtNLM"/>
    </source>
</evidence>
<reference evidence="6" key="1">
    <citation type="submission" date="2020-10" db="EMBL/GenBank/DDBJ databases">
        <title>Chromosome-scale genome assembly of the Allis shad, Alosa alosa.</title>
        <authorList>
            <person name="Margot Z."/>
            <person name="Christophe K."/>
            <person name="Cabau C."/>
            <person name="Louis A."/>
            <person name="Berthelot C."/>
            <person name="Parey E."/>
            <person name="Roest Crollius H."/>
            <person name="Montfort J."/>
            <person name="Robinson-Rechavi M."/>
            <person name="Bucao C."/>
            <person name="Bouchez O."/>
            <person name="Gislard M."/>
            <person name="Lluch J."/>
            <person name="Milhes M."/>
            <person name="Lampietro C."/>
            <person name="Lopez Roques C."/>
            <person name="Donnadieu C."/>
            <person name="Braasch I."/>
            <person name="Desvignes T."/>
            <person name="Postlethwait J."/>
            <person name="Bobe J."/>
            <person name="Guiguen Y."/>
        </authorList>
    </citation>
    <scope>NUCLEOTIDE SEQUENCE</scope>
    <source>
        <strain evidence="6">M-15738</strain>
        <tissue evidence="6">Blood</tissue>
    </source>
</reference>
<feature type="domain" description="EF-hand" evidence="5">
    <location>
        <begin position="156"/>
        <end position="191"/>
    </location>
</feature>
<sequence>MALDVQMWNVTYGLSSGNPVYDKYYRQVDPSGQWTCTSSRCCPLPKEIRPGRSCAGQDSERKGCLNKQQFFVALRLVACAQNGLEVALKSLNAAVPPPKFHDTSSPLLPAGVAIDAPWAVKADEKVKFDAIFESLSPVGGMLTGDKVKPVLLNSKLPVDVLGRVWELSDIDRDGMLDRDEFAVAMYLVYRALEKETVPMSLPPALVPLSKRKKSTTPPVMPLLPSPLPEGAPCAPACPRQNTAPSCQNNNGASVGGVPGRQSEV</sequence>
<dbReference type="GO" id="GO:0005737">
    <property type="term" value="C:cytoplasm"/>
    <property type="evidence" value="ECO:0007669"/>
    <property type="project" value="TreeGrafter"/>
</dbReference>
<dbReference type="GO" id="GO:0006897">
    <property type="term" value="P:endocytosis"/>
    <property type="evidence" value="ECO:0007669"/>
    <property type="project" value="TreeGrafter"/>
</dbReference>
<dbReference type="GO" id="GO:0005886">
    <property type="term" value="C:plasma membrane"/>
    <property type="evidence" value="ECO:0007669"/>
    <property type="project" value="TreeGrafter"/>
</dbReference>
<accession>A0AAV6GNK5</accession>
<dbReference type="PROSITE" id="PS50031">
    <property type="entry name" value="EH"/>
    <property type="match status" value="1"/>
</dbReference>
<dbReference type="PANTHER" id="PTHR11216">
    <property type="entry name" value="EH DOMAIN"/>
    <property type="match status" value="1"/>
</dbReference>
<dbReference type="PANTHER" id="PTHR11216:SF174">
    <property type="entry name" value="GH06923P"/>
    <property type="match status" value="1"/>
</dbReference>
<evidence type="ECO:0000256" key="1">
    <source>
        <dbReference type="ARBA" id="ARBA00022723"/>
    </source>
</evidence>